<dbReference type="Gene3D" id="3.60.10.10">
    <property type="entry name" value="Endonuclease/exonuclease/phosphatase"/>
    <property type="match status" value="1"/>
</dbReference>
<evidence type="ECO:0000313" key="4">
    <source>
        <dbReference type="Proteomes" id="UP000594261"/>
    </source>
</evidence>
<protein>
    <recommendedName>
        <fullName evidence="2">Endonuclease/exonuclease/phosphatase domain-containing protein</fullName>
    </recommendedName>
</protein>
<accession>A0A7N2LJY2</accession>
<dbReference type="GO" id="GO:0003824">
    <property type="term" value="F:catalytic activity"/>
    <property type="evidence" value="ECO:0007669"/>
    <property type="project" value="InterPro"/>
</dbReference>
<dbReference type="InterPro" id="IPR005135">
    <property type="entry name" value="Endo/exonuclease/phosphatase"/>
</dbReference>
<evidence type="ECO:0000259" key="2">
    <source>
        <dbReference type="Pfam" id="PF03372"/>
    </source>
</evidence>
<dbReference type="InParanoid" id="A0A7N2LJY2"/>
<dbReference type="EMBL" id="LRBV02000004">
    <property type="status" value="NOT_ANNOTATED_CDS"/>
    <property type="molecule type" value="Genomic_DNA"/>
</dbReference>
<evidence type="ECO:0000256" key="1">
    <source>
        <dbReference type="SAM" id="MobiDB-lite"/>
    </source>
</evidence>
<dbReference type="Pfam" id="PF03372">
    <property type="entry name" value="Exo_endo_phos"/>
    <property type="match status" value="1"/>
</dbReference>
<name>A0A7N2LJY2_QUELO</name>
<dbReference type="PANTHER" id="PTHR33710:SF71">
    <property type="entry name" value="ENDONUCLEASE_EXONUCLEASE_PHOSPHATASE DOMAIN-CONTAINING PROTEIN"/>
    <property type="match status" value="1"/>
</dbReference>
<feature type="region of interest" description="Disordered" evidence="1">
    <location>
        <begin position="125"/>
        <end position="184"/>
    </location>
</feature>
<evidence type="ECO:0000313" key="3">
    <source>
        <dbReference type="EnsemblPlants" id="QL04p086524:mrna"/>
    </source>
</evidence>
<reference evidence="3 4" key="1">
    <citation type="journal article" date="2016" name="G3 (Bethesda)">
        <title>First Draft Assembly and Annotation of the Genome of a California Endemic Oak Quercus lobata Nee (Fagaceae).</title>
        <authorList>
            <person name="Sork V.L."/>
            <person name="Fitz-Gibbon S.T."/>
            <person name="Puiu D."/>
            <person name="Crepeau M."/>
            <person name="Gugger P.F."/>
            <person name="Sherman R."/>
            <person name="Stevens K."/>
            <person name="Langley C.H."/>
            <person name="Pellegrini M."/>
            <person name="Salzberg S.L."/>
        </authorList>
    </citation>
    <scope>NUCLEOTIDE SEQUENCE [LARGE SCALE GENOMIC DNA]</scope>
    <source>
        <strain evidence="3 4">cv. SW786</strain>
    </source>
</reference>
<dbReference type="AlphaFoldDB" id="A0A7N2LJY2"/>
<feature type="domain" description="Endonuclease/exonuclease/phosphatase" evidence="2">
    <location>
        <begin position="316"/>
        <end position="481"/>
    </location>
</feature>
<reference evidence="3" key="2">
    <citation type="submission" date="2021-01" db="UniProtKB">
        <authorList>
            <consortium name="EnsemblPlants"/>
        </authorList>
    </citation>
    <scope>IDENTIFICATION</scope>
</reference>
<organism evidence="3 4">
    <name type="scientific">Quercus lobata</name>
    <name type="common">Valley oak</name>
    <dbReference type="NCBI Taxonomy" id="97700"/>
    <lineage>
        <taxon>Eukaryota</taxon>
        <taxon>Viridiplantae</taxon>
        <taxon>Streptophyta</taxon>
        <taxon>Embryophyta</taxon>
        <taxon>Tracheophyta</taxon>
        <taxon>Spermatophyta</taxon>
        <taxon>Magnoliopsida</taxon>
        <taxon>eudicotyledons</taxon>
        <taxon>Gunneridae</taxon>
        <taxon>Pentapetalae</taxon>
        <taxon>rosids</taxon>
        <taxon>fabids</taxon>
        <taxon>Fagales</taxon>
        <taxon>Fagaceae</taxon>
        <taxon>Quercus</taxon>
    </lineage>
</organism>
<dbReference type="Proteomes" id="UP000594261">
    <property type="component" value="Chromosome 4"/>
</dbReference>
<proteinExistence type="predicted"/>
<dbReference type="SUPFAM" id="SSF56219">
    <property type="entry name" value="DNase I-like"/>
    <property type="match status" value="1"/>
</dbReference>
<dbReference type="Gramene" id="QL04p086524:mrna">
    <property type="protein sequence ID" value="QL04p086524:mrna"/>
    <property type="gene ID" value="QL04p086524"/>
</dbReference>
<sequence length="785" mass="88147">MVSHDDKDCPLWLSSKGSLKVKDQQFGHWIRAAQVNPSRKSVMDVKGFEKKETQSRVSSLPGASYSFVHDGILALRPIPGTVEGAECSAGVDLKTIMELPPVGVARQRERLEFSEERLQEVTPNLKEATNKAENQLLPTSLGPNGKEDSSVVQVSNDIGIKFDPKSESSPETLSILSSHGDKDCQTHPNTIVAMLEQEGHQMNANLVRAFDANFTPEHVKKGGVKNGRWTRLSSRVGVDNLQTSSFNSSGTKRNFSGTYEAMVEDTEKEKKLKLENEYKEQSDILASQLGSTEAVEQPRWMEYVRDQCEFKNGLFVPSDGSSGGLALFWRKEITVHIQNYSSSHIDAFVDGSVDGWWHLTGFYGNPETSRRCESWSSLKSLSNYSQLPWLVIGDFNELVGLSEKEGGASRPASQMERFKEVIDVCGLKDLGFIGPQFTWLYKKFDGSQICERLDQALATCDWMGKFPAAKLHHLSSLVSDHCPLALHFVRRQKKRRYFHSKASARYQNNLIDGMEDLDGNWQEDIGIVEGIIVDYYSALFSSSNPTDFMELLDVVEPKVTRAMNQMLLRDFQESKMKTTSKQMYPLKAPGPHEASLGANPSYVWRSLMVAQKLVQDGLRWQIGNGFKVQVWKDKWLPSSSTYKVVSPRLNSPLDLRVSELIDMENSAYKLALESYGNSSGASSSNDSNLCCFWKKLWRLPTPHKRPKLQAIYFGHVHELKGAVALMGMIAWRIWGNRNEFHNGGKRLGELDLCHDASLWLLQFQEANEATAATVPVQSKSVLQHS</sequence>
<dbReference type="PANTHER" id="PTHR33710">
    <property type="entry name" value="BNAC02G09200D PROTEIN"/>
    <property type="match status" value="1"/>
</dbReference>
<dbReference type="EnsemblPlants" id="QL04p086524:mrna">
    <property type="protein sequence ID" value="QL04p086524:mrna"/>
    <property type="gene ID" value="QL04p086524"/>
</dbReference>
<keyword evidence="4" id="KW-1185">Reference proteome</keyword>
<feature type="compositionally biased region" description="Polar residues" evidence="1">
    <location>
        <begin position="131"/>
        <end position="142"/>
    </location>
</feature>
<dbReference type="InterPro" id="IPR036691">
    <property type="entry name" value="Endo/exonu/phosph_ase_sf"/>
</dbReference>